<evidence type="ECO:0000313" key="2">
    <source>
        <dbReference type="EMBL" id="VWX35152.1"/>
    </source>
</evidence>
<evidence type="ECO:0000313" key="3">
    <source>
        <dbReference type="Proteomes" id="UP000439752"/>
    </source>
</evidence>
<gene>
    <name evidence="2" type="ORF">EXIGUO9Y_210042</name>
</gene>
<feature type="signal peptide" evidence="1">
    <location>
        <begin position="1"/>
        <end position="24"/>
    </location>
</feature>
<reference evidence="2 3" key="1">
    <citation type="submission" date="2019-10" db="EMBL/GenBank/DDBJ databases">
        <authorList>
            <person name="Karimi E."/>
        </authorList>
    </citation>
    <scope>NUCLEOTIDE SEQUENCE [LARGE SCALE GENOMIC DNA]</scope>
    <source>
        <strain evidence="2">Exiguobacterium sp. 9Y</strain>
    </source>
</reference>
<accession>A0A653I8K1</accession>
<keyword evidence="3" id="KW-1185">Reference proteome</keyword>
<proteinExistence type="predicted"/>
<evidence type="ECO:0000256" key="1">
    <source>
        <dbReference type="SAM" id="SignalP"/>
    </source>
</evidence>
<feature type="chain" id="PRO_5025042400" description="SCP domain-containing protein" evidence="1">
    <location>
        <begin position="25"/>
        <end position="169"/>
    </location>
</feature>
<organism evidence="2 3">
    <name type="scientific">Exiguobacterium oxidotolerans</name>
    <dbReference type="NCBI Taxonomy" id="223958"/>
    <lineage>
        <taxon>Bacteria</taxon>
        <taxon>Bacillati</taxon>
        <taxon>Bacillota</taxon>
        <taxon>Bacilli</taxon>
        <taxon>Bacillales</taxon>
        <taxon>Bacillales Family XII. Incertae Sedis</taxon>
        <taxon>Exiguobacterium</taxon>
    </lineage>
</organism>
<sequence length="169" mass="18810">MKRILGLILTAALAVSVVSGTSYNQSAEATKPTDVNWLQHIKKNAGYAKSLDKNVKLNRTTLAQVHSAYKGEKNSNWCQSGNGLMTPDRSVHYCSTYGVKDSKAKVSAIVYDPKMVKRTIFVKEVKKAYPTAKLDPMFNTMNVSAKKVNIYLNLNSDRTQVMSILVKYN</sequence>
<name>A0A653I8K1_9BACL</name>
<keyword evidence="1" id="KW-0732">Signal</keyword>
<dbReference type="EMBL" id="CABWKQ010000014">
    <property type="protein sequence ID" value="VWX35152.1"/>
    <property type="molecule type" value="Genomic_DNA"/>
</dbReference>
<protein>
    <recommendedName>
        <fullName evidence="4">SCP domain-containing protein</fullName>
    </recommendedName>
</protein>
<dbReference type="AlphaFoldDB" id="A0A653I8K1"/>
<dbReference type="RefSeq" id="WP_159173096.1">
    <property type="nucleotide sequence ID" value="NZ_LR732311.1"/>
</dbReference>
<dbReference type="Proteomes" id="UP000439752">
    <property type="component" value="Unassembled WGS sequence"/>
</dbReference>
<evidence type="ECO:0008006" key="4">
    <source>
        <dbReference type="Google" id="ProtNLM"/>
    </source>
</evidence>